<gene>
    <name evidence="1" type="ORF">BDV33DRAFT_179573</name>
</gene>
<evidence type="ECO:0000313" key="2">
    <source>
        <dbReference type="Proteomes" id="UP000326799"/>
    </source>
</evidence>
<protein>
    <submittedName>
        <fullName evidence="1">Uncharacterized protein</fullName>
    </submittedName>
</protein>
<evidence type="ECO:0000313" key="1">
    <source>
        <dbReference type="EMBL" id="KAB8216103.1"/>
    </source>
</evidence>
<dbReference type="AlphaFoldDB" id="A0A5N6EGX2"/>
<dbReference type="InterPro" id="IPR010640">
    <property type="entry name" value="Low_temperature_requirement_A"/>
</dbReference>
<accession>A0A5N6EGX2</accession>
<dbReference type="Proteomes" id="UP000326799">
    <property type="component" value="Unassembled WGS sequence"/>
</dbReference>
<name>A0A5N6EGX2_9EURO</name>
<keyword evidence="2" id="KW-1185">Reference proteome</keyword>
<dbReference type="PANTHER" id="PTHR36840:SF1">
    <property type="entry name" value="BLL5714 PROTEIN"/>
    <property type="match status" value="1"/>
</dbReference>
<dbReference type="EMBL" id="ML733487">
    <property type="protein sequence ID" value="KAB8216103.1"/>
    <property type="molecule type" value="Genomic_DNA"/>
</dbReference>
<sequence>MAGIPGIDLNEHQPNPRYLFRQPVALQWFENGKLMKRHEEERQAGRFELFLDLLYVAILANFAETLAEDISGAKLVKYIVSVHRRFIHRGSYCANMVDV</sequence>
<proteinExistence type="predicted"/>
<organism evidence="1 2">
    <name type="scientific">Aspergillus novoparasiticus</name>
    <dbReference type="NCBI Taxonomy" id="986946"/>
    <lineage>
        <taxon>Eukaryota</taxon>
        <taxon>Fungi</taxon>
        <taxon>Dikarya</taxon>
        <taxon>Ascomycota</taxon>
        <taxon>Pezizomycotina</taxon>
        <taxon>Eurotiomycetes</taxon>
        <taxon>Eurotiomycetidae</taxon>
        <taxon>Eurotiales</taxon>
        <taxon>Aspergillaceae</taxon>
        <taxon>Aspergillus</taxon>
        <taxon>Aspergillus subgen. Circumdati</taxon>
    </lineage>
</organism>
<reference evidence="1 2" key="1">
    <citation type="submission" date="2019-04" db="EMBL/GenBank/DDBJ databases">
        <title>Fungal friends and foes A comparative genomics study of 23 Aspergillus species from section Flavi.</title>
        <authorList>
            <consortium name="DOE Joint Genome Institute"/>
            <person name="Kjaerbolling I."/>
            <person name="Vesth T.C."/>
            <person name="Frisvad J.C."/>
            <person name="Nybo J.L."/>
            <person name="Theobald S."/>
            <person name="Kildgaard S."/>
            <person name="Petersen T.I."/>
            <person name="Kuo A."/>
            <person name="Sato A."/>
            <person name="Lyhne E.K."/>
            <person name="Kogle M.E."/>
            <person name="Wiebenga A."/>
            <person name="Kun R.S."/>
            <person name="Lubbers R.J."/>
            <person name="Makela M.R."/>
            <person name="Barry K."/>
            <person name="Chovatia M."/>
            <person name="Clum A."/>
            <person name="Daum C."/>
            <person name="Haridas S."/>
            <person name="He G."/>
            <person name="LaButti K."/>
            <person name="Lipzen A."/>
            <person name="Mondo S."/>
            <person name="Pangilinan J."/>
            <person name="Riley R."/>
            <person name="Salamov A."/>
            <person name="Simmons B.A."/>
            <person name="Magnuson J.K."/>
            <person name="Henrissat B."/>
            <person name="Mortensen U.H."/>
            <person name="Larsen T.O."/>
            <person name="De vries R.P."/>
            <person name="Grigoriev I.V."/>
            <person name="Machida M."/>
            <person name="Baker S.E."/>
            <person name="Andersen M.R."/>
        </authorList>
    </citation>
    <scope>NUCLEOTIDE SEQUENCE [LARGE SCALE GENOMIC DNA]</scope>
    <source>
        <strain evidence="1 2">CBS 126849</strain>
    </source>
</reference>
<dbReference type="PANTHER" id="PTHR36840">
    <property type="entry name" value="BLL5714 PROTEIN"/>
    <property type="match status" value="1"/>
</dbReference>